<dbReference type="Proteomes" id="UP001443914">
    <property type="component" value="Unassembled WGS sequence"/>
</dbReference>
<evidence type="ECO:0000313" key="3">
    <source>
        <dbReference type="Proteomes" id="UP001443914"/>
    </source>
</evidence>
<dbReference type="AlphaFoldDB" id="A0AAW1M206"/>
<sequence length="114" mass="13312">MAENKEEINVNDEENEAMQKEEEDEESVRSSVIPDEAYLLELNLVMIIASLALSDQEISEFGDMEKLNAKEQDIKTFVSKLRGRKREFDECRIPDRRATRLQPKILDSRHGRKM</sequence>
<protein>
    <submittedName>
        <fullName evidence="2">Uncharacterized protein</fullName>
    </submittedName>
</protein>
<accession>A0AAW1M206</accession>
<reference evidence="2" key="1">
    <citation type="submission" date="2024-03" db="EMBL/GenBank/DDBJ databases">
        <title>WGS assembly of Saponaria officinalis var. Norfolk2.</title>
        <authorList>
            <person name="Jenkins J."/>
            <person name="Shu S."/>
            <person name="Grimwood J."/>
            <person name="Barry K."/>
            <person name="Goodstein D."/>
            <person name="Schmutz J."/>
            <person name="Leebens-Mack J."/>
            <person name="Osbourn A."/>
        </authorList>
    </citation>
    <scope>NUCLEOTIDE SEQUENCE [LARGE SCALE GENOMIC DNA]</scope>
    <source>
        <strain evidence="2">JIC</strain>
    </source>
</reference>
<comment type="caution">
    <text evidence="2">The sequence shown here is derived from an EMBL/GenBank/DDBJ whole genome shotgun (WGS) entry which is preliminary data.</text>
</comment>
<gene>
    <name evidence="2" type="ORF">RND81_03G219200</name>
</gene>
<feature type="compositionally biased region" description="Acidic residues" evidence="1">
    <location>
        <begin position="9"/>
        <end position="26"/>
    </location>
</feature>
<evidence type="ECO:0000313" key="2">
    <source>
        <dbReference type="EMBL" id="KAK9743124.1"/>
    </source>
</evidence>
<feature type="region of interest" description="Disordered" evidence="1">
    <location>
        <begin position="1"/>
        <end position="30"/>
    </location>
</feature>
<organism evidence="2 3">
    <name type="scientific">Saponaria officinalis</name>
    <name type="common">Common soapwort</name>
    <name type="synonym">Lychnis saponaria</name>
    <dbReference type="NCBI Taxonomy" id="3572"/>
    <lineage>
        <taxon>Eukaryota</taxon>
        <taxon>Viridiplantae</taxon>
        <taxon>Streptophyta</taxon>
        <taxon>Embryophyta</taxon>
        <taxon>Tracheophyta</taxon>
        <taxon>Spermatophyta</taxon>
        <taxon>Magnoliopsida</taxon>
        <taxon>eudicotyledons</taxon>
        <taxon>Gunneridae</taxon>
        <taxon>Pentapetalae</taxon>
        <taxon>Caryophyllales</taxon>
        <taxon>Caryophyllaceae</taxon>
        <taxon>Caryophylleae</taxon>
        <taxon>Saponaria</taxon>
    </lineage>
</organism>
<name>A0AAW1M206_SAPOF</name>
<dbReference type="EMBL" id="JBDFQZ010000003">
    <property type="protein sequence ID" value="KAK9743124.1"/>
    <property type="molecule type" value="Genomic_DNA"/>
</dbReference>
<evidence type="ECO:0000256" key="1">
    <source>
        <dbReference type="SAM" id="MobiDB-lite"/>
    </source>
</evidence>
<keyword evidence="3" id="KW-1185">Reference proteome</keyword>
<proteinExistence type="predicted"/>